<dbReference type="PANTHER" id="PTHR33993:SF14">
    <property type="entry name" value="GB|AAF24581.1"/>
    <property type="match status" value="1"/>
</dbReference>
<dbReference type="PANTHER" id="PTHR33993">
    <property type="entry name" value="GLYOXALASE-RELATED"/>
    <property type="match status" value="1"/>
</dbReference>
<feature type="domain" description="VOC" evidence="1">
    <location>
        <begin position="144"/>
        <end position="257"/>
    </location>
</feature>
<feature type="domain" description="VOC" evidence="1">
    <location>
        <begin position="12"/>
        <end position="130"/>
    </location>
</feature>
<dbReference type="InterPro" id="IPR004360">
    <property type="entry name" value="Glyas_Fos-R_dOase_dom"/>
</dbReference>
<evidence type="ECO:0000259" key="1">
    <source>
        <dbReference type="PROSITE" id="PS51819"/>
    </source>
</evidence>
<dbReference type="Pfam" id="PF00903">
    <property type="entry name" value="Glyoxalase"/>
    <property type="match status" value="2"/>
</dbReference>
<dbReference type="InterPro" id="IPR029068">
    <property type="entry name" value="Glyas_Bleomycin-R_OHBP_Dase"/>
</dbReference>
<evidence type="ECO:0000313" key="3">
    <source>
        <dbReference type="Proteomes" id="UP001216579"/>
    </source>
</evidence>
<protein>
    <submittedName>
        <fullName evidence="2">VOC family protein</fullName>
    </submittedName>
</protein>
<dbReference type="InterPro" id="IPR037523">
    <property type="entry name" value="VOC_core"/>
</dbReference>
<reference evidence="2 3" key="1">
    <citation type="submission" date="2023-03" db="EMBL/GenBank/DDBJ databases">
        <title>Draft genome sequence of Streptomyces sp. RB6PN23 isolated from peat swamp forest in Thailand.</title>
        <authorList>
            <person name="Klaysubun C."/>
            <person name="Duangmal K."/>
        </authorList>
    </citation>
    <scope>NUCLEOTIDE SEQUENCE [LARGE SCALE GENOMIC DNA]</scope>
    <source>
        <strain evidence="2 3">RB6PN23</strain>
    </source>
</reference>
<keyword evidence="3" id="KW-1185">Reference proteome</keyword>
<dbReference type="InterPro" id="IPR052164">
    <property type="entry name" value="Anthracycline_SecMetBiosynth"/>
</dbReference>
<dbReference type="SUPFAM" id="SSF54593">
    <property type="entry name" value="Glyoxalase/Bleomycin resistance protein/Dihydroxybiphenyl dioxygenase"/>
    <property type="match status" value="2"/>
</dbReference>
<accession>A0ABT5ZPD7</accession>
<dbReference type="PROSITE" id="PS51819">
    <property type="entry name" value="VOC"/>
    <property type="match status" value="2"/>
</dbReference>
<dbReference type="RefSeq" id="WP_276094842.1">
    <property type="nucleotide sequence ID" value="NZ_JARJBC010000013.1"/>
</dbReference>
<proteinExistence type="predicted"/>
<gene>
    <name evidence="2" type="ORF">P3G67_21045</name>
</gene>
<dbReference type="EMBL" id="JARJBC010000013">
    <property type="protein sequence ID" value="MDF3291667.1"/>
    <property type="molecule type" value="Genomic_DNA"/>
</dbReference>
<organism evidence="2 3">
    <name type="scientific">Streptomyces silvisoli</name>
    <dbReference type="NCBI Taxonomy" id="3034235"/>
    <lineage>
        <taxon>Bacteria</taxon>
        <taxon>Bacillati</taxon>
        <taxon>Actinomycetota</taxon>
        <taxon>Actinomycetes</taxon>
        <taxon>Kitasatosporales</taxon>
        <taxon>Streptomycetaceae</taxon>
        <taxon>Streptomyces</taxon>
    </lineage>
</organism>
<comment type="caution">
    <text evidence="2">The sequence shown here is derived from an EMBL/GenBank/DDBJ whole genome shotgun (WGS) entry which is preliminary data.</text>
</comment>
<sequence length="261" mass="27476">MSEVTAPYPVGSPCWVDLMVGDQQAALDFYGELFGWSGEVGPEEVGGYTVCTLRGRAVAGIGKAMAMEGQPAPPTAWTTYLSVDDIDAAAAAAGANGGQVFMGPMDVPPNIGRLAVGVDPTGGVFGLWQPLDFFGAQLVNEPNTLCWNELNSQDPQAASDFYARMLGVRFTPYKEMPGYFTMHAGGRTVAGAQGLDQFPEGTPSHWLSYFSVNDTDATVEQLTKAGGAVLQKPYEIPAGRMAVVRDPQGGVFGVIAMPPSA</sequence>
<dbReference type="Gene3D" id="3.10.180.10">
    <property type="entry name" value="2,3-Dihydroxybiphenyl 1,2-Dioxygenase, domain 1"/>
    <property type="match status" value="2"/>
</dbReference>
<name>A0ABT5ZPD7_9ACTN</name>
<dbReference type="Proteomes" id="UP001216579">
    <property type="component" value="Unassembled WGS sequence"/>
</dbReference>
<dbReference type="CDD" id="cd07247">
    <property type="entry name" value="SgaA_N_like"/>
    <property type="match status" value="2"/>
</dbReference>
<evidence type="ECO:0000313" key="2">
    <source>
        <dbReference type="EMBL" id="MDF3291667.1"/>
    </source>
</evidence>